<evidence type="ECO:0000313" key="4">
    <source>
        <dbReference type="Proteomes" id="UP000317316"/>
    </source>
</evidence>
<gene>
    <name evidence="3" type="ORF">FG382_04245</name>
</gene>
<dbReference type="PANTHER" id="PTHR37313:SF2">
    <property type="entry name" value="UPF0749 PROTEIN YLXX"/>
    <property type="match status" value="1"/>
</dbReference>
<evidence type="ECO:0000313" key="3">
    <source>
        <dbReference type="EMBL" id="TQR15932.1"/>
    </source>
</evidence>
<name>A0A544TEP3_9BACI</name>
<accession>A0A544TEP3</accession>
<dbReference type="Proteomes" id="UP000317316">
    <property type="component" value="Unassembled WGS sequence"/>
</dbReference>
<dbReference type="OrthoDB" id="9776196at2"/>
<dbReference type="InterPro" id="IPR010273">
    <property type="entry name" value="DUF881"/>
</dbReference>
<evidence type="ECO:0000256" key="1">
    <source>
        <dbReference type="ARBA" id="ARBA00009108"/>
    </source>
</evidence>
<dbReference type="Pfam" id="PF05949">
    <property type="entry name" value="DUF881"/>
    <property type="match status" value="1"/>
</dbReference>
<reference evidence="3 4" key="1">
    <citation type="submission" date="2019-05" db="EMBL/GenBank/DDBJ databases">
        <title>Psychrobacillus vulpis sp. nov., a new species isolated from feces of a red fox that inhabits in The Tablas de Daimiel Natural Park, Albacete, Spain.</title>
        <authorList>
            <person name="Rodriguez M."/>
            <person name="Reina J.C."/>
            <person name="Bejar V."/>
            <person name="Llamas I."/>
        </authorList>
    </citation>
    <scope>NUCLEOTIDE SEQUENCE [LARGE SCALE GENOMIC DNA]</scope>
    <source>
        <strain evidence="3 4">NEAU-3TGS17</strain>
    </source>
</reference>
<proteinExistence type="inferred from homology"/>
<dbReference type="EMBL" id="VDGH01000002">
    <property type="protein sequence ID" value="TQR15932.1"/>
    <property type="molecule type" value="Genomic_DNA"/>
</dbReference>
<feature type="coiled-coil region" evidence="2">
    <location>
        <begin position="63"/>
        <end position="111"/>
    </location>
</feature>
<dbReference type="AlphaFoldDB" id="A0A544TEP3"/>
<keyword evidence="2" id="KW-0175">Coiled coil</keyword>
<organism evidence="3 4">
    <name type="scientific">Psychrobacillus lasiicapitis</name>
    <dbReference type="NCBI Taxonomy" id="1636719"/>
    <lineage>
        <taxon>Bacteria</taxon>
        <taxon>Bacillati</taxon>
        <taxon>Bacillota</taxon>
        <taxon>Bacilli</taxon>
        <taxon>Bacillales</taxon>
        <taxon>Bacillaceae</taxon>
        <taxon>Psychrobacillus</taxon>
    </lineage>
</organism>
<comment type="similarity">
    <text evidence="1">Belongs to the UPF0749 family.</text>
</comment>
<evidence type="ECO:0000256" key="2">
    <source>
        <dbReference type="SAM" id="Coils"/>
    </source>
</evidence>
<keyword evidence="4" id="KW-1185">Reference proteome</keyword>
<sequence length="251" mass="27914">MKKSTRRRQSLKKRNQLLKIPSRGRILISLVSLVLGFILAYSYSIAVENEAERNSTSESFLEQTKYREELIKQKERNKELTEEINESQQAIRELEQTFANSEESAEALVKEAEKLRLLMGDIPSQGKGISVSLEDGAYNPSQENPNDYIVHESHVFKVVNELKISGAEAISINGQRLRANSFIRCTGPVITIDGKTFPAPFTIEAVGDPEVLLASVHLGGGVLDQLTSDNIVVTVEEKGNITMPALRDEKS</sequence>
<comment type="caution">
    <text evidence="3">The sequence shown here is derived from an EMBL/GenBank/DDBJ whole genome shotgun (WGS) entry which is preliminary data.</text>
</comment>
<dbReference type="PANTHER" id="PTHR37313">
    <property type="entry name" value="UPF0749 PROTEIN RV1825"/>
    <property type="match status" value="1"/>
</dbReference>
<protein>
    <submittedName>
        <fullName evidence="3">DUF881 domain-containing protein</fullName>
    </submittedName>
</protein>
<dbReference type="Gene3D" id="3.30.70.1880">
    <property type="entry name" value="Protein of unknown function DUF881"/>
    <property type="match status" value="1"/>
</dbReference>